<dbReference type="VEuPathDB" id="VectorBase:AGAP028155"/>
<evidence type="ECO:0000313" key="1">
    <source>
        <dbReference type="EnsemblMetazoa" id="AGAP028155-PA"/>
    </source>
</evidence>
<evidence type="ECO:0008006" key="3">
    <source>
        <dbReference type="Google" id="ProtNLM"/>
    </source>
</evidence>
<dbReference type="InParanoid" id="A0A1S4HE67"/>
<keyword evidence="2" id="KW-1185">Reference proteome</keyword>
<reference evidence="1 2" key="2">
    <citation type="journal article" date="2004" name="Trends Parasitol.">
        <title>The Anopheles gambiae genome: an update.</title>
        <authorList>
            <person name="Mongin E."/>
            <person name="Louis C."/>
            <person name="Holt R.A."/>
            <person name="Birney E."/>
            <person name="Collins F.H."/>
        </authorList>
    </citation>
    <scope>NUCLEOTIDE SEQUENCE [LARGE SCALE GENOMIC DNA]</scope>
    <source>
        <strain evidence="1 2">PEST</strain>
    </source>
</reference>
<dbReference type="PANTHER" id="PTHR21112">
    <property type="entry name" value="CHEMOSENSORY PROTEIN A 29A-RELATED"/>
    <property type="match status" value="1"/>
</dbReference>
<dbReference type="AlphaFoldDB" id="A0A1S4HE67"/>
<proteinExistence type="predicted"/>
<evidence type="ECO:0000313" key="2">
    <source>
        <dbReference type="Proteomes" id="UP000007062"/>
    </source>
</evidence>
<dbReference type="Proteomes" id="UP000007062">
    <property type="component" value="Chromosome 3R"/>
</dbReference>
<dbReference type="PANTHER" id="PTHR21112:SF0">
    <property type="entry name" value="CHEMOSENSORY PROTEIN A 29A-RELATED"/>
    <property type="match status" value="1"/>
</dbReference>
<dbReference type="VEuPathDB" id="VectorBase:AGAMI1_007486"/>
<sequence>MVRFVFVLIVMHFNYYQPTDGIHVLLDRFEQSLGQDIMWMDLRVRKYNRTSTVINGTVHLYQPASNDWQFRLDVFYSRLGNQQYNHLPLKLPTAGTCSFWDNLHAAYPEYMRLFVNVPEQGICPITPREVMLLDAEFPNEAVPKRLVNPGLYKALIRGYYERREIISYMIVLKAIEN</sequence>
<accession>A0A1S4HE67</accession>
<reference evidence="1 2" key="1">
    <citation type="journal article" date="2002" name="Science">
        <title>The genome sequence of the malaria mosquito Anopheles gambiae.</title>
        <authorList>
            <person name="Holt R.A."/>
            <person name="Subramanian G.M."/>
            <person name="Halpern A."/>
            <person name="Sutton G.G."/>
            <person name="Charlab R."/>
            <person name="Nusskern D.R."/>
            <person name="Wincker P."/>
            <person name="Clark A.G."/>
            <person name="Ribeiro J.M."/>
            <person name="Wides R."/>
            <person name="Salzberg S.L."/>
            <person name="Loftus B."/>
            <person name="Yandell M."/>
            <person name="Majoros W.H."/>
            <person name="Rusch D.B."/>
            <person name="Lai Z."/>
            <person name="Kraft C.L."/>
            <person name="Abril J.F."/>
            <person name="Anthouard V."/>
            <person name="Arensburger P."/>
            <person name="Atkinson P.W."/>
            <person name="Baden H."/>
            <person name="de Berardinis V."/>
            <person name="Baldwin D."/>
            <person name="Benes V."/>
            <person name="Biedler J."/>
            <person name="Blass C."/>
            <person name="Bolanos R."/>
            <person name="Boscus D."/>
            <person name="Barnstead M."/>
            <person name="Cai S."/>
            <person name="Center A."/>
            <person name="Chaturverdi K."/>
            <person name="Christophides G.K."/>
            <person name="Chrystal M.A."/>
            <person name="Clamp M."/>
            <person name="Cravchik A."/>
            <person name="Curwen V."/>
            <person name="Dana A."/>
            <person name="Delcher A."/>
            <person name="Dew I."/>
            <person name="Evans C.A."/>
            <person name="Flanigan M."/>
            <person name="Grundschober-Freimoser A."/>
            <person name="Friedli L."/>
            <person name="Gu Z."/>
            <person name="Guan P."/>
            <person name="Guigo R."/>
            <person name="Hillenmeyer M.E."/>
            <person name="Hladun S.L."/>
            <person name="Hogan J.R."/>
            <person name="Hong Y.S."/>
            <person name="Hoover J."/>
            <person name="Jaillon O."/>
            <person name="Ke Z."/>
            <person name="Kodira C."/>
            <person name="Kokoza E."/>
            <person name="Koutsos A."/>
            <person name="Letunic I."/>
            <person name="Levitsky A."/>
            <person name="Liang Y."/>
            <person name="Lin J.J."/>
            <person name="Lobo N.F."/>
            <person name="Lopez J.R."/>
            <person name="Malek J.A."/>
            <person name="McIntosh T.C."/>
            <person name="Meister S."/>
            <person name="Miller J."/>
            <person name="Mobarry C."/>
            <person name="Mongin E."/>
            <person name="Murphy S.D."/>
            <person name="O'Brochta D.A."/>
            <person name="Pfannkoch C."/>
            <person name="Qi R."/>
            <person name="Regier M.A."/>
            <person name="Remington K."/>
            <person name="Shao H."/>
            <person name="Sharakhova M.V."/>
            <person name="Sitter C.D."/>
            <person name="Shetty J."/>
            <person name="Smith T.J."/>
            <person name="Strong R."/>
            <person name="Sun J."/>
            <person name="Thomasova D."/>
            <person name="Ton L.Q."/>
            <person name="Topalis P."/>
            <person name="Tu Z."/>
            <person name="Unger M.F."/>
            <person name="Walenz B."/>
            <person name="Wang A."/>
            <person name="Wang J."/>
            <person name="Wang M."/>
            <person name="Wang X."/>
            <person name="Woodford K.J."/>
            <person name="Wortman J.R."/>
            <person name="Wu M."/>
            <person name="Yao A."/>
            <person name="Zdobnov E.M."/>
            <person name="Zhang H."/>
            <person name="Zhao Q."/>
            <person name="Zhao S."/>
            <person name="Zhu S.C."/>
            <person name="Zhimulev I."/>
            <person name="Coluzzi M."/>
            <person name="della Torre A."/>
            <person name="Roth C.W."/>
            <person name="Louis C."/>
            <person name="Kalush F."/>
            <person name="Mural R.J."/>
            <person name="Myers E.W."/>
            <person name="Adams M.D."/>
            <person name="Smith H.O."/>
            <person name="Broder S."/>
            <person name="Gardner M.J."/>
            <person name="Fraser C.M."/>
            <person name="Birney E."/>
            <person name="Bork P."/>
            <person name="Brey P.T."/>
            <person name="Venter J.C."/>
            <person name="Weissenbach J."/>
            <person name="Kafatos F.C."/>
            <person name="Collins F.H."/>
            <person name="Hoffman S.L."/>
        </authorList>
    </citation>
    <scope>NUCLEOTIDE SEQUENCE [LARGE SCALE GENOMIC DNA]</scope>
    <source>
        <strain evidence="1 2">PEST</strain>
    </source>
</reference>
<dbReference type="EMBL" id="AAAB01008984">
    <property type="status" value="NOT_ANNOTATED_CDS"/>
    <property type="molecule type" value="Genomic_DNA"/>
</dbReference>
<reference evidence="1" key="3">
    <citation type="submission" date="2020-05" db="UniProtKB">
        <authorList>
            <consortium name="EnsemblMetazoa"/>
        </authorList>
    </citation>
    <scope>IDENTIFICATION</scope>
    <source>
        <strain evidence="1">PEST</strain>
    </source>
</reference>
<organism evidence="1 2">
    <name type="scientific">Anopheles gambiae</name>
    <name type="common">African malaria mosquito</name>
    <dbReference type="NCBI Taxonomy" id="7165"/>
    <lineage>
        <taxon>Eukaryota</taxon>
        <taxon>Metazoa</taxon>
        <taxon>Ecdysozoa</taxon>
        <taxon>Arthropoda</taxon>
        <taxon>Hexapoda</taxon>
        <taxon>Insecta</taxon>
        <taxon>Pterygota</taxon>
        <taxon>Neoptera</taxon>
        <taxon>Endopterygota</taxon>
        <taxon>Diptera</taxon>
        <taxon>Nematocera</taxon>
        <taxon>Culicoidea</taxon>
        <taxon>Culicidae</taxon>
        <taxon>Anophelinae</taxon>
        <taxon>Anopheles</taxon>
    </lineage>
</organism>
<protein>
    <recommendedName>
        <fullName evidence="3">Ganglioside GM2 activator</fullName>
    </recommendedName>
</protein>
<name>A0A1S4HE67_ANOGA</name>
<dbReference type="EnsemblMetazoa" id="AGAP028155-RA">
    <property type="protein sequence ID" value="AGAP028155-PA"/>
    <property type="gene ID" value="AGAP028155"/>
</dbReference>